<evidence type="ECO:0000256" key="2">
    <source>
        <dbReference type="ARBA" id="ARBA00022491"/>
    </source>
</evidence>
<name>A0A9J6GKX1_HAELO</name>
<protein>
    <recommendedName>
        <fullName evidence="10">Breast cancer metastasis-suppressor 1-like protein</fullName>
    </recommendedName>
</protein>
<dbReference type="AlphaFoldDB" id="A0A9J6GKX1"/>
<keyword evidence="3" id="KW-0805">Transcription regulation</keyword>
<keyword evidence="9" id="KW-1185">Reference proteome</keyword>
<dbReference type="GO" id="GO:0005654">
    <property type="term" value="C:nucleoplasm"/>
    <property type="evidence" value="ECO:0007669"/>
    <property type="project" value="UniProtKB-ARBA"/>
</dbReference>
<accession>A0A9J6GKX1</accession>
<dbReference type="OrthoDB" id="20886at2759"/>
<evidence type="ECO:0000313" key="9">
    <source>
        <dbReference type="Proteomes" id="UP000821853"/>
    </source>
</evidence>
<evidence type="ECO:0000313" key="8">
    <source>
        <dbReference type="EMBL" id="KAH9375882.1"/>
    </source>
</evidence>
<keyword evidence="2" id="KW-0678">Repressor</keyword>
<comment type="similarity">
    <text evidence="6">Belongs to the BRMS1 family.</text>
</comment>
<proteinExistence type="inferred from homology"/>
<evidence type="ECO:0000256" key="3">
    <source>
        <dbReference type="ARBA" id="ARBA00023015"/>
    </source>
</evidence>
<evidence type="ECO:0008006" key="10">
    <source>
        <dbReference type="Google" id="ProtNLM"/>
    </source>
</evidence>
<dbReference type="InterPro" id="IPR013907">
    <property type="entry name" value="Sds3"/>
</dbReference>
<evidence type="ECO:0000256" key="6">
    <source>
        <dbReference type="ARBA" id="ARBA00038256"/>
    </source>
</evidence>
<organism evidence="8 9">
    <name type="scientific">Haemaphysalis longicornis</name>
    <name type="common">Bush tick</name>
    <dbReference type="NCBI Taxonomy" id="44386"/>
    <lineage>
        <taxon>Eukaryota</taxon>
        <taxon>Metazoa</taxon>
        <taxon>Ecdysozoa</taxon>
        <taxon>Arthropoda</taxon>
        <taxon>Chelicerata</taxon>
        <taxon>Arachnida</taxon>
        <taxon>Acari</taxon>
        <taxon>Parasitiformes</taxon>
        <taxon>Ixodida</taxon>
        <taxon>Ixodoidea</taxon>
        <taxon>Ixodidae</taxon>
        <taxon>Haemaphysalinae</taxon>
        <taxon>Haemaphysalis</taxon>
    </lineage>
</organism>
<dbReference type="SMART" id="SM01401">
    <property type="entry name" value="Sds3"/>
    <property type="match status" value="1"/>
</dbReference>
<sequence>MPSVKECTNDSEGEEMDQETPESEKTSNDDSDSSSGSEEDDSSEMDEVDCERRRSECIDDMADLERQFMHLKEQLYLERANQIEAKLEEVKLGRAPEYLQPLEDLQDNMRIRIEVAGILREMKLKNIKRKYDAEEIAAFQNLRCCKNGVEERMQRQATKPRLSVDPYPSAYRTAPSEVLGLTIEASYYLPEHDTELKARAARNKGVLVRQSLWSLNWYAVTRAPRKLVVAPAITYGSSMLHLSSGTCKFLERCWQSVVQRTLGTLGQCTTRQAVQGDIGWSTLTARGAVVKASYENRWLHLLVTNVAAQPASKVDKRTRVLYDCCEWQRRHSWQ</sequence>
<evidence type="ECO:0000256" key="4">
    <source>
        <dbReference type="ARBA" id="ARBA00023163"/>
    </source>
</evidence>
<evidence type="ECO:0000256" key="5">
    <source>
        <dbReference type="ARBA" id="ARBA00023242"/>
    </source>
</evidence>
<comment type="subcellular location">
    <subcellularLocation>
        <location evidence="1">Nucleus</location>
    </subcellularLocation>
</comment>
<keyword evidence="4" id="KW-0804">Transcription</keyword>
<dbReference type="Proteomes" id="UP000821853">
    <property type="component" value="Chromosome 5"/>
</dbReference>
<keyword evidence="5" id="KW-0539">Nucleus</keyword>
<dbReference type="FunFam" id="1.20.5.1500:FF:000002">
    <property type="entry name" value="breast cancer metastasis-suppressor 1-like protein-A"/>
    <property type="match status" value="1"/>
</dbReference>
<dbReference type="GO" id="GO:0010468">
    <property type="term" value="P:regulation of gene expression"/>
    <property type="evidence" value="ECO:0007669"/>
    <property type="project" value="UniProtKB-ARBA"/>
</dbReference>
<feature type="compositionally biased region" description="Acidic residues" evidence="7">
    <location>
        <begin position="29"/>
        <end position="49"/>
    </location>
</feature>
<dbReference type="VEuPathDB" id="VectorBase:HLOH_061664"/>
<dbReference type="Gene3D" id="1.20.5.1500">
    <property type="match status" value="1"/>
</dbReference>
<feature type="region of interest" description="Disordered" evidence="7">
    <location>
        <begin position="1"/>
        <end position="52"/>
    </location>
</feature>
<dbReference type="PANTHER" id="PTHR21964">
    <property type="entry name" value="BREAST CANCER METASTASIS-SUPPRESSOR 1"/>
    <property type="match status" value="1"/>
</dbReference>
<reference evidence="8 9" key="1">
    <citation type="journal article" date="2020" name="Cell">
        <title>Large-Scale Comparative Analyses of Tick Genomes Elucidate Their Genetic Diversity and Vector Capacities.</title>
        <authorList>
            <consortium name="Tick Genome and Microbiome Consortium (TIGMIC)"/>
            <person name="Jia N."/>
            <person name="Wang J."/>
            <person name="Shi W."/>
            <person name="Du L."/>
            <person name="Sun Y."/>
            <person name="Zhan W."/>
            <person name="Jiang J.F."/>
            <person name="Wang Q."/>
            <person name="Zhang B."/>
            <person name="Ji P."/>
            <person name="Bell-Sakyi L."/>
            <person name="Cui X.M."/>
            <person name="Yuan T.T."/>
            <person name="Jiang B.G."/>
            <person name="Yang W.F."/>
            <person name="Lam T.T."/>
            <person name="Chang Q.C."/>
            <person name="Ding S.J."/>
            <person name="Wang X.J."/>
            <person name="Zhu J.G."/>
            <person name="Ruan X.D."/>
            <person name="Zhao L."/>
            <person name="Wei J.T."/>
            <person name="Ye R.Z."/>
            <person name="Que T.C."/>
            <person name="Du C.H."/>
            <person name="Zhou Y.H."/>
            <person name="Cheng J.X."/>
            <person name="Dai P.F."/>
            <person name="Guo W.B."/>
            <person name="Han X.H."/>
            <person name="Huang E.J."/>
            <person name="Li L.F."/>
            <person name="Wei W."/>
            <person name="Gao Y.C."/>
            <person name="Liu J.Z."/>
            <person name="Shao H.Z."/>
            <person name="Wang X."/>
            <person name="Wang C.C."/>
            <person name="Yang T.C."/>
            <person name="Huo Q.B."/>
            <person name="Li W."/>
            <person name="Chen H.Y."/>
            <person name="Chen S.E."/>
            <person name="Zhou L.G."/>
            <person name="Ni X.B."/>
            <person name="Tian J.H."/>
            <person name="Sheng Y."/>
            <person name="Liu T."/>
            <person name="Pan Y.S."/>
            <person name="Xia L.Y."/>
            <person name="Li J."/>
            <person name="Zhao F."/>
            <person name="Cao W.C."/>
        </authorList>
    </citation>
    <scope>NUCLEOTIDE SEQUENCE [LARGE SCALE GENOMIC DNA]</scope>
    <source>
        <strain evidence="8">HaeL-2018</strain>
    </source>
</reference>
<gene>
    <name evidence="8" type="ORF">HPB48_018567</name>
</gene>
<evidence type="ECO:0000256" key="7">
    <source>
        <dbReference type="SAM" id="MobiDB-lite"/>
    </source>
</evidence>
<evidence type="ECO:0000256" key="1">
    <source>
        <dbReference type="ARBA" id="ARBA00004123"/>
    </source>
</evidence>
<dbReference type="Pfam" id="PF08598">
    <property type="entry name" value="Sds3"/>
    <property type="match status" value="1"/>
</dbReference>
<comment type="caution">
    <text evidence="8">The sequence shown here is derived from an EMBL/GenBank/DDBJ whole genome shotgun (WGS) entry which is preliminary data.</text>
</comment>
<feature type="compositionally biased region" description="Acidic residues" evidence="7">
    <location>
        <begin position="9"/>
        <end position="21"/>
    </location>
</feature>
<dbReference type="EMBL" id="JABSTR010000007">
    <property type="protein sequence ID" value="KAH9375882.1"/>
    <property type="molecule type" value="Genomic_DNA"/>
</dbReference>